<dbReference type="Pfam" id="PF00057">
    <property type="entry name" value="Ldl_recept_a"/>
    <property type="match status" value="4"/>
</dbReference>
<dbReference type="SMART" id="SM00020">
    <property type="entry name" value="Tryp_SPc"/>
    <property type="match status" value="1"/>
</dbReference>
<dbReference type="Gene3D" id="3.10.250.10">
    <property type="entry name" value="SRCR-like domain"/>
    <property type="match status" value="2"/>
</dbReference>
<dbReference type="InterPro" id="IPR001254">
    <property type="entry name" value="Trypsin_dom"/>
</dbReference>
<feature type="disulfide bond" evidence="7">
    <location>
        <begin position="412"/>
        <end position="427"/>
    </location>
</feature>
<dbReference type="InterPro" id="IPR036055">
    <property type="entry name" value="LDL_receptor-like_sf"/>
</dbReference>
<dbReference type="InterPro" id="IPR016187">
    <property type="entry name" value="CTDL_fold"/>
</dbReference>
<dbReference type="SUPFAM" id="SSF56436">
    <property type="entry name" value="C-type lectin-like"/>
    <property type="match status" value="1"/>
</dbReference>
<dbReference type="PANTHER" id="PTHR24252:SF7">
    <property type="entry name" value="HYALIN"/>
    <property type="match status" value="1"/>
</dbReference>
<evidence type="ECO:0000256" key="6">
    <source>
        <dbReference type="ARBA" id="ARBA00024195"/>
    </source>
</evidence>
<keyword evidence="14" id="KW-1185">Reference proteome</keyword>
<proteinExistence type="inferred from homology"/>
<dbReference type="SUPFAM" id="SSF50494">
    <property type="entry name" value="Trypsin-like serine proteases"/>
    <property type="match status" value="1"/>
</dbReference>
<dbReference type="PROSITE" id="PS50068">
    <property type="entry name" value="LDLRA_2"/>
    <property type="match status" value="4"/>
</dbReference>
<comment type="similarity">
    <text evidence="6">Belongs to the peptidase S1 family. CLIP subfamily.</text>
</comment>
<dbReference type="FunFam" id="2.40.10.10:FF:000002">
    <property type="entry name" value="Transmembrane protease serine"/>
    <property type="match status" value="1"/>
</dbReference>
<accession>A0A812CLL6</accession>
<dbReference type="SMART" id="SM00202">
    <property type="entry name" value="SR"/>
    <property type="match status" value="2"/>
</dbReference>
<dbReference type="EMBL" id="CAHIKZ030001626">
    <property type="protein sequence ID" value="CAE1270053.1"/>
    <property type="molecule type" value="Genomic_DNA"/>
</dbReference>
<dbReference type="FunFam" id="2.40.10.10:FF:000068">
    <property type="entry name" value="transmembrane protease serine 2"/>
    <property type="match status" value="1"/>
</dbReference>
<dbReference type="GO" id="GO:0006508">
    <property type="term" value="P:proteolysis"/>
    <property type="evidence" value="ECO:0007669"/>
    <property type="project" value="UniProtKB-KW"/>
</dbReference>
<comment type="caution">
    <text evidence="8">Lacks conserved residue(s) required for the propagation of feature annotation.</text>
</comment>
<dbReference type="PROSITE" id="PS01209">
    <property type="entry name" value="LDLRA_1"/>
    <property type="match status" value="2"/>
</dbReference>
<evidence type="ECO:0000256" key="4">
    <source>
        <dbReference type="ARBA" id="ARBA00022825"/>
    </source>
</evidence>
<dbReference type="InterPro" id="IPR043504">
    <property type="entry name" value="Peptidase_S1_PA_chymotrypsin"/>
</dbReference>
<dbReference type="Gene3D" id="2.40.10.10">
    <property type="entry name" value="Trypsin-like serine proteases"/>
    <property type="match status" value="1"/>
</dbReference>
<dbReference type="InterPro" id="IPR036772">
    <property type="entry name" value="SRCR-like_dom_sf"/>
</dbReference>
<dbReference type="CDD" id="cd00190">
    <property type="entry name" value="Tryp_SPc"/>
    <property type="match status" value="1"/>
</dbReference>
<keyword evidence="5 8" id="KW-1015">Disulfide bond</keyword>
<sequence>MKKRFCLLLLAILGSLILSGAENPVKKLPDANSAGFKEAIIYEPLGNDRIRLTGDSDYYNHGLVKVFRNNSWGYVCDDDWDINDANVACRQLGFNRGASRFFSASWYREAKDGLYLMDDVKCAGDEKQLQKCSYNIDHDCDKNEAAGVICNLNTGCEDQWIAGPAGCYRLFNGTMSRYDAENKCKSLNGHLVKIETQEENNFLSSILRTWKEKHYWLTDGIKEKNWIWKTDGKPISSSFWFPGWEPQSQFPNPSNNTLKRCLALANAFKYKDSKYLSEYFYWDNIKCNNVSNFICETEKTKTPSAAEYNMKCSNNEMSCGSSNTCVPLVWECDGEEDCPGGEDESNCVASKCSKDQMFCTFQTSCIPLTWKCDGEIDCQEGEDESNCNLRKCLQDQIPCANSDSCISLSWKCDGDNDCSEGEDETNCDSSKCLPDQMTCASSGSCISLSWKCNGIKDCPGGEDETNCGIKVELVGGFSELNGRIEITRNGIKGTVCDDEFDNNDATVICRMLGHSSGEIIPNIFGYGEGTIWLDNLNCTGSEYDLEVCPNLSWGKHDCTYKEDVAIKCFKEATTTLSSTTSIPPTSSTDQNVTCGRRPINQRYQQSFGGQVAKYGAFPWQARILEDISFGKLHHCGAAIINKFWLLTAAHCLKKIMKKESLLLQTGDLNSKIWDTHEQSFQAEHLITHPLYNSLTHDYDIGLIKLRPESNGNGIVFNDYVQPVCLPPQNLSISAGTLCEISGWSSTGEIYPSMLKAARIPLLHRHLCATIDKGITPRMFCAGYIKGGIDICKGDIGEPLVCSINGVHTLIGITSYGKVCIRLNNPRVYTDVAQLKPWIMATLAKYS</sequence>
<dbReference type="PANTHER" id="PTHR24252">
    <property type="entry name" value="ACROSIN-RELATED"/>
    <property type="match status" value="1"/>
</dbReference>
<feature type="disulfide bond" evidence="7">
    <location>
        <begin position="332"/>
        <end position="347"/>
    </location>
</feature>
<dbReference type="InterPro" id="IPR023415">
    <property type="entry name" value="LDLR_class-A_CS"/>
</dbReference>
<evidence type="ECO:0000256" key="9">
    <source>
        <dbReference type="SAM" id="SignalP"/>
    </source>
</evidence>
<dbReference type="CDD" id="cd00112">
    <property type="entry name" value="LDLa"/>
    <property type="match status" value="4"/>
</dbReference>
<evidence type="ECO:0000259" key="10">
    <source>
        <dbReference type="PROSITE" id="PS50041"/>
    </source>
</evidence>
<gene>
    <name evidence="13" type="ORF">SPHA_36896</name>
</gene>
<evidence type="ECO:0000256" key="1">
    <source>
        <dbReference type="ARBA" id="ARBA00022670"/>
    </source>
</evidence>
<dbReference type="Pfam" id="PF00059">
    <property type="entry name" value="Lectin_C"/>
    <property type="match status" value="1"/>
</dbReference>
<comment type="caution">
    <text evidence="13">The sequence shown here is derived from an EMBL/GenBank/DDBJ whole genome shotgun (WGS) entry which is preliminary data.</text>
</comment>
<name>A0A812CLL6_ACAPH</name>
<evidence type="ECO:0000256" key="8">
    <source>
        <dbReference type="PROSITE-ProRule" id="PRU00196"/>
    </source>
</evidence>
<evidence type="ECO:0000256" key="7">
    <source>
        <dbReference type="PROSITE-ProRule" id="PRU00124"/>
    </source>
</evidence>
<dbReference type="SMART" id="SM00192">
    <property type="entry name" value="LDLa"/>
    <property type="match status" value="4"/>
</dbReference>
<evidence type="ECO:0000259" key="11">
    <source>
        <dbReference type="PROSITE" id="PS50240"/>
    </source>
</evidence>
<dbReference type="PROSITE" id="PS50240">
    <property type="entry name" value="TRYPSIN_DOM"/>
    <property type="match status" value="1"/>
</dbReference>
<feature type="disulfide bond" evidence="8">
    <location>
        <begin position="89"/>
        <end position="150"/>
    </location>
</feature>
<feature type="disulfide bond" evidence="8">
    <location>
        <begin position="76"/>
        <end position="140"/>
    </location>
</feature>
<feature type="disulfide bond" evidence="8">
    <location>
        <begin position="538"/>
        <end position="548"/>
    </location>
</feature>
<dbReference type="InterPro" id="IPR018114">
    <property type="entry name" value="TRYPSIN_HIS"/>
</dbReference>
<dbReference type="Pfam" id="PF00089">
    <property type="entry name" value="Trypsin"/>
    <property type="match status" value="1"/>
</dbReference>
<feature type="disulfide bond" evidence="8">
    <location>
        <begin position="122"/>
        <end position="132"/>
    </location>
</feature>
<dbReference type="OrthoDB" id="6020543at2759"/>
<dbReference type="PRINTS" id="PR00258">
    <property type="entry name" value="SPERACTRCPTR"/>
</dbReference>
<dbReference type="InterPro" id="IPR002172">
    <property type="entry name" value="LDrepeatLR_classA_rpt"/>
</dbReference>
<evidence type="ECO:0000256" key="5">
    <source>
        <dbReference type="ARBA" id="ARBA00023157"/>
    </source>
</evidence>
<dbReference type="InterPro" id="IPR016186">
    <property type="entry name" value="C-type_lectin-like/link_sf"/>
</dbReference>
<dbReference type="PROSITE" id="PS50287">
    <property type="entry name" value="SRCR_2"/>
    <property type="match status" value="2"/>
</dbReference>
<dbReference type="GO" id="GO:0016020">
    <property type="term" value="C:membrane"/>
    <property type="evidence" value="ECO:0007669"/>
    <property type="project" value="InterPro"/>
</dbReference>
<dbReference type="SUPFAM" id="SSF57424">
    <property type="entry name" value="LDL receptor-like module"/>
    <property type="match status" value="4"/>
</dbReference>
<protein>
    <submittedName>
        <fullName evidence="13">SVH1</fullName>
    </submittedName>
</protein>
<dbReference type="Pfam" id="PF00530">
    <property type="entry name" value="SRCR"/>
    <property type="match status" value="2"/>
</dbReference>
<organism evidence="13 14">
    <name type="scientific">Acanthosepion pharaonis</name>
    <name type="common">Pharaoh cuttlefish</name>
    <name type="synonym">Sepia pharaonis</name>
    <dbReference type="NCBI Taxonomy" id="158019"/>
    <lineage>
        <taxon>Eukaryota</taxon>
        <taxon>Metazoa</taxon>
        <taxon>Spiralia</taxon>
        <taxon>Lophotrochozoa</taxon>
        <taxon>Mollusca</taxon>
        <taxon>Cephalopoda</taxon>
        <taxon>Coleoidea</taxon>
        <taxon>Decapodiformes</taxon>
        <taxon>Sepiida</taxon>
        <taxon>Sepiina</taxon>
        <taxon>Sepiidae</taxon>
        <taxon>Acanthosepion</taxon>
    </lineage>
</organism>
<keyword evidence="4" id="KW-0720">Serine protease</keyword>
<keyword evidence="1" id="KW-0645">Protease</keyword>
<dbReference type="PROSITE" id="PS00134">
    <property type="entry name" value="TRYPSIN_HIS"/>
    <property type="match status" value="1"/>
</dbReference>
<dbReference type="InterPro" id="IPR001304">
    <property type="entry name" value="C-type_lectin-like"/>
</dbReference>
<dbReference type="Gene3D" id="4.10.400.10">
    <property type="entry name" value="Low-density Lipoprotein Receptor"/>
    <property type="match status" value="4"/>
</dbReference>
<evidence type="ECO:0000259" key="12">
    <source>
        <dbReference type="PROSITE" id="PS50287"/>
    </source>
</evidence>
<dbReference type="PRINTS" id="PR00261">
    <property type="entry name" value="LDLRECEPTOR"/>
</dbReference>
<dbReference type="Proteomes" id="UP000597762">
    <property type="component" value="Unassembled WGS sequence"/>
</dbReference>
<feature type="chain" id="PRO_5032501045" evidence="9">
    <location>
        <begin position="22"/>
        <end position="846"/>
    </location>
</feature>
<evidence type="ECO:0000313" key="13">
    <source>
        <dbReference type="EMBL" id="CAE1270053.1"/>
    </source>
</evidence>
<feature type="disulfide bond" evidence="7">
    <location>
        <begin position="452"/>
        <end position="467"/>
    </location>
</feature>
<feature type="signal peptide" evidence="9">
    <location>
        <begin position="1"/>
        <end position="21"/>
    </location>
</feature>
<feature type="disulfide bond" evidence="7">
    <location>
        <begin position="372"/>
        <end position="387"/>
    </location>
</feature>
<evidence type="ECO:0000313" key="14">
    <source>
        <dbReference type="Proteomes" id="UP000597762"/>
    </source>
</evidence>
<dbReference type="SUPFAM" id="SSF56487">
    <property type="entry name" value="SRCR-like"/>
    <property type="match status" value="2"/>
</dbReference>
<dbReference type="Gene3D" id="3.10.100.10">
    <property type="entry name" value="Mannose-Binding Protein A, subunit A"/>
    <property type="match status" value="1"/>
</dbReference>
<feature type="domain" description="C-type lectin" evidence="10">
    <location>
        <begin position="167"/>
        <end position="296"/>
    </location>
</feature>
<dbReference type="AlphaFoldDB" id="A0A812CLL6"/>
<dbReference type="GO" id="GO:0004252">
    <property type="term" value="F:serine-type endopeptidase activity"/>
    <property type="evidence" value="ECO:0007669"/>
    <property type="project" value="InterPro"/>
</dbReference>
<keyword evidence="3" id="KW-0378">Hydrolase</keyword>
<feature type="domain" description="SRCR" evidence="12">
    <location>
        <begin position="471"/>
        <end position="569"/>
    </location>
</feature>
<dbReference type="InterPro" id="IPR009003">
    <property type="entry name" value="Peptidase_S1_PA"/>
</dbReference>
<keyword evidence="2 9" id="KW-0732">Signal</keyword>
<feature type="domain" description="Peptidase S1" evidence="11">
    <location>
        <begin position="606"/>
        <end position="843"/>
    </location>
</feature>
<reference evidence="13" key="1">
    <citation type="submission" date="2021-01" db="EMBL/GenBank/DDBJ databases">
        <authorList>
            <person name="Li R."/>
            <person name="Bekaert M."/>
        </authorList>
    </citation>
    <scope>NUCLEOTIDE SEQUENCE</scope>
    <source>
        <strain evidence="13">Farmed</strain>
    </source>
</reference>
<dbReference type="SMART" id="SM00034">
    <property type="entry name" value="CLECT"/>
    <property type="match status" value="1"/>
</dbReference>
<dbReference type="PROSITE" id="PS50041">
    <property type="entry name" value="C_TYPE_LECTIN_2"/>
    <property type="match status" value="1"/>
</dbReference>
<evidence type="ECO:0000256" key="2">
    <source>
        <dbReference type="ARBA" id="ARBA00022729"/>
    </source>
</evidence>
<dbReference type="FunFam" id="3.10.250.10:FF:000001">
    <property type="entry name" value="Lysyl oxidase 4 isoform X1"/>
    <property type="match status" value="2"/>
</dbReference>
<dbReference type="InterPro" id="IPR001190">
    <property type="entry name" value="SRCR"/>
</dbReference>
<evidence type="ECO:0000256" key="3">
    <source>
        <dbReference type="ARBA" id="ARBA00022801"/>
    </source>
</evidence>
<feature type="domain" description="SRCR" evidence="12">
    <location>
        <begin position="50"/>
        <end position="151"/>
    </location>
</feature>
<dbReference type="CDD" id="cd00037">
    <property type="entry name" value="CLECT"/>
    <property type="match status" value="1"/>
</dbReference>